<dbReference type="Proteomes" id="UP001415857">
    <property type="component" value="Unassembled WGS sequence"/>
</dbReference>
<dbReference type="NCBIfam" id="TIGR01568">
    <property type="entry name" value="A_thal_3678"/>
    <property type="match status" value="1"/>
</dbReference>
<dbReference type="EMBL" id="JBBPBK010000007">
    <property type="protein sequence ID" value="KAK9281538.1"/>
    <property type="molecule type" value="Genomic_DNA"/>
</dbReference>
<dbReference type="InterPro" id="IPR038933">
    <property type="entry name" value="Ovate"/>
</dbReference>
<feature type="compositionally biased region" description="Basic and acidic residues" evidence="7">
    <location>
        <begin position="91"/>
        <end position="100"/>
    </location>
</feature>
<keyword evidence="2 6" id="KW-0678">Repressor</keyword>
<evidence type="ECO:0000259" key="8">
    <source>
        <dbReference type="PROSITE" id="PS51754"/>
    </source>
</evidence>
<evidence type="ECO:0000256" key="4">
    <source>
        <dbReference type="ARBA" id="ARBA00023163"/>
    </source>
</evidence>
<comment type="function">
    <text evidence="6">Transcriptional repressor that regulates multiple aspects of plant growth and development.</text>
</comment>
<keyword evidence="4 6" id="KW-0804">Transcription</keyword>
<evidence type="ECO:0000256" key="2">
    <source>
        <dbReference type="ARBA" id="ARBA00022491"/>
    </source>
</evidence>
<evidence type="ECO:0000313" key="10">
    <source>
        <dbReference type="Proteomes" id="UP001415857"/>
    </source>
</evidence>
<dbReference type="GO" id="GO:0045892">
    <property type="term" value="P:negative regulation of DNA-templated transcription"/>
    <property type="evidence" value="ECO:0007669"/>
    <property type="project" value="UniProtKB-UniRule"/>
</dbReference>
<keyword evidence="10" id="KW-1185">Reference proteome</keyword>
<dbReference type="PANTHER" id="PTHR33057:SF117">
    <property type="entry name" value="TRANSCRIPTION REPRESSOR OFP14"/>
    <property type="match status" value="1"/>
</dbReference>
<evidence type="ECO:0000256" key="1">
    <source>
        <dbReference type="ARBA" id="ARBA00004123"/>
    </source>
</evidence>
<feature type="region of interest" description="Disordered" evidence="7">
    <location>
        <begin position="137"/>
        <end position="161"/>
    </location>
</feature>
<evidence type="ECO:0000256" key="5">
    <source>
        <dbReference type="ARBA" id="ARBA00023242"/>
    </source>
</evidence>
<proteinExistence type="predicted"/>
<accession>A0AAP0RP07</accession>
<evidence type="ECO:0000256" key="7">
    <source>
        <dbReference type="SAM" id="MobiDB-lite"/>
    </source>
</evidence>
<reference evidence="9 10" key="1">
    <citation type="journal article" date="2024" name="Plant J.">
        <title>Genome sequences and population genomics reveal climatic adaptation and genomic divergence between two closely related sweetgum species.</title>
        <authorList>
            <person name="Xu W.Q."/>
            <person name="Ren C.Q."/>
            <person name="Zhang X.Y."/>
            <person name="Comes H.P."/>
            <person name="Liu X.H."/>
            <person name="Li Y.G."/>
            <person name="Kettle C.J."/>
            <person name="Jalonen R."/>
            <person name="Gaisberger H."/>
            <person name="Ma Y.Z."/>
            <person name="Qiu Y.X."/>
        </authorList>
    </citation>
    <scope>NUCLEOTIDE SEQUENCE [LARGE SCALE GENOMIC DNA]</scope>
    <source>
        <strain evidence="9">Hangzhou</strain>
    </source>
</reference>
<organism evidence="9 10">
    <name type="scientific">Liquidambar formosana</name>
    <name type="common">Formosan gum</name>
    <dbReference type="NCBI Taxonomy" id="63359"/>
    <lineage>
        <taxon>Eukaryota</taxon>
        <taxon>Viridiplantae</taxon>
        <taxon>Streptophyta</taxon>
        <taxon>Embryophyta</taxon>
        <taxon>Tracheophyta</taxon>
        <taxon>Spermatophyta</taxon>
        <taxon>Magnoliopsida</taxon>
        <taxon>eudicotyledons</taxon>
        <taxon>Gunneridae</taxon>
        <taxon>Pentapetalae</taxon>
        <taxon>Saxifragales</taxon>
        <taxon>Altingiaceae</taxon>
        <taxon>Liquidambar</taxon>
    </lineage>
</organism>
<gene>
    <name evidence="9" type="ORF">L1049_004441</name>
</gene>
<feature type="domain" description="OVATE" evidence="8">
    <location>
        <begin position="185"/>
        <end position="248"/>
    </location>
</feature>
<evidence type="ECO:0000256" key="3">
    <source>
        <dbReference type="ARBA" id="ARBA00023015"/>
    </source>
</evidence>
<dbReference type="PROSITE" id="PS51754">
    <property type="entry name" value="OVATE"/>
    <property type="match status" value="1"/>
</dbReference>
<dbReference type="PANTHER" id="PTHR33057">
    <property type="entry name" value="TRANSCRIPTION REPRESSOR OFP7-RELATED"/>
    <property type="match status" value="1"/>
</dbReference>
<dbReference type="GO" id="GO:0005634">
    <property type="term" value="C:nucleus"/>
    <property type="evidence" value="ECO:0007669"/>
    <property type="project" value="UniProtKB-SubCell"/>
</dbReference>
<dbReference type="AlphaFoldDB" id="A0AAP0RP07"/>
<keyword evidence="3 6" id="KW-0805">Transcription regulation</keyword>
<feature type="compositionally biased region" description="Low complexity" evidence="7">
    <location>
        <begin position="142"/>
        <end position="161"/>
    </location>
</feature>
<dbReference type="InterPro" id="IPR006458">
    <property type="entry name" value="Ovate_C"/>
</dbReference>
<keyword evidence="5 6" id="KW-0539">Nucleus</keyword>
<evidence type="ECO:0000256" key="6">
    <source>
        <dbReference type="RuleBase" id="RU367028"/>
    </source>
</evidence>
<evidence type="ECO:0000313" key="9">
    <source>
        <dbReference type="EMBL" id="KAK9281538.1"/>
    </source>
</evidence>
<protein>
    <recommendedName>
        <fullName evidence="6">Transcription repressor</fullName>
    </recommendedName>
    <alternativeName>
        <fullName evidence="6">Ovate family protein</fullName>
    </alternativeName>
</protein>
<name>A0AAP0RP07_LIQFO</name>
<sequence length="273" mass="30764">MPKSLQKSLQDYLSKIKKPTPQIQFPPNSLSSSTNWVLSGCKHPKTLSFAVDRNQDQGHDNDDAATLSDIDRFLVENFKSLYGKNDDNEDNDRKTHEEGKGNSGNVLFESPRFIDPPSDLCGSHRFFVTPGMSSSLMEEARTSGATASEDTGSSSTTTTNTFDSRVSMVSNDVKELTLPDDCIAVLTYSPNPYDDFRRSMQEMIEARLHHHAKVDWEFMEELLFCYLNVNEKKSHKYILSAFVDLIIVLRQDSGKTPARSRKVGAAGERRKKR</sequence>
<feature type="region of interest" description="Disordered" evidence="7">
    <location>
        <begin position="82"/>
        <end position="109"/>
    </location>
</feature>
<dbReference type="Pfam" id="PF04844">
    <property type="entry name" value="Ovate"/>
    <property type="match status" value="1"/>
</dbReference>
<comment type="caution">
    <text evidence="9">The sequence shown here is derived from an EMBL/GenBank/DDBJ whole genome shotgun (WGS) entry which is preliminary data.</text>
</comment>
<comment type="subcellular location">
    <subcellularLocation>
        <location evidence="1 6">Nucleus</location>
    </subcellularLocation>
</comment>